<name>A0A6A6B9F3_9PEZI</name>
<dbReference type="EMBL" id="ML995491">
    <property type="protein sequence ID" value="KAF2140003.1"/>
    <property type="molecule type" value="Genomic_DNA"/>
</dbReference>
<dbReference type="Proteomes" id="UP000799438">
    <property type="component" value="Unassembled WGS sequence"/>
</dbReference>
<dbReference type="OrthoDB" id="3907216at2759"/>
<feature type="region of interest" description="Disordered" evidence="1">
    <location>
        <begin position="79"/>
        <end position="106"/>
    </location>
</feature>
<evidence type="ECO:0000313" key="2">
    <source>
        <dbReference type="EMBL" id="KAF2140003.1"/>
    </source>
</evidence>
<dbReference type="Gene3D" id="3.90.1590.10">
    <property type="entry name" value="glutathione-dependent formaldehyde- activating enzyme (gfa)"/>
    <property type="match status" value="1"/>
</dbReference>
<reference evidence="2" key="1">
    <citation type="journal article" date="2020" name="Stud. Mycol.">
        <title>101 Dothideomycetes genomes: a test case for predicting lifestyles and emergence of pathogens.</title>
        <authorList>
            <person name="Haridas S."/>
            <person name="Albert R."/>
            <person name="Binder M."/>
            <person name="Bloem J."/>
            <person name="Labutti K."/>
            <person name="Salamov A."/>
            <person name="Andreopoulos B."/>
            <person name="Baker S."/>
            <person name="Barry K."/>
            <person name="Bills G."/>
            <person name="Bluhm B."/>
            <person name="Cannon C."/>
            <person name="Castanera R."/>
            <person name="Culley D."/>
            <person name="Daum C."/>
            <person name="Ezra D."/>
            <person name="Gonzalez J."/>
            <person name="Henrissat B."/>
            <person name="Kuo A."/>
            <person name="Liang C."/>
            <person name="Lipzen A."/>
            <person name="Lutzoni F."/>
            <person name="Magnuson J."/>
            <person name="Mondo S."/>
            <person name="Nolan M."/>
            <person name="Ohm R."/>
            <person name="Pangilinan J."/>
            <person name="Park H.-J."/>
            <person name="Ramirez L."/>
            <person name="Alfaro M."/>
            <person name="Sun H."/>
            <person name="Tritt A."/>
            <person name="Yoshinaga Y."/>
            <person name="Zwiers L.-H."/>
            <person name="Turgeon B."/>
            <person name="Goodwin S."/>
            <person name="Spatafora J."/>
            <person name="Crous P."/>
            <person name="Grigoriev I."/>
        </authorList>
    </citation>
    <scope>NUCLEOTIDE SEQUENCE</scope>
    <source>
        <strain evidence="2">CBS 121167</strain>
    </source>
</reference>
<protein>
    <recommendedName>
        <fullName evidence="4">CENP-V/GFA domain-containing protein</fullName>
    </recommendedName>
</protein>
<gene>
    <name evidence="2" type="ORF">K452DRAFT_231104</name>
</gene>
<evidence type="ECO:0008006" key="4">
    <source>
        <dbReference type="Google" id="ProtNLM"/>
    </source>
</evidence>
<dbReference type="AlphaFoldDB" id="A0A6A6B9F3"/>
<organism evidence="2 3">
    <name type="scientific">Aplosporella prunicola CBS 121167</name>
    <dbReference type="NCBI Taxonomy" id="1176127"/>
    <lineage>
        <taxon>Eukaryota</taxon>
        <taxon>Fungi</taxon>
        <taxon>Dikarya</taxon>
        <taxon>Ascomycota</taxon>
        <taxon>Pezizomycotina</taxon>
        <taxon>Dothideomycetes</taxon>
        <taxon>Dothideomycetes incertae sedis</taxon>
        <taxon>Botryosphaeriales</taxon>
        <taxon>Aplosporellaceae</taxon>
        <taxon>Aplosporella</taxon>
    </lineage>
</organism>
<sequence length="262" mass="28836">MERTLHGGCACGRNHYTVEVPRTSDQRARILLDNSRSNRHHQGTPFTAFLRVPLSWYHSSASPFFPDEPLSLIRRTFHEPEPEPAPETSTTAASSTTPSQQQHHHRAAALRRQFCGYCGTPLSSWHERTPQDADFISLTLGSLREDDVRGLEELGLFGEDNEGEGGSESESAADERAALFAPLQVTPTRGAPWFESLVEDSRLGRIKHSRGGYRSKDGSVREEWEVVEWGAGEGEDGGSSESSSSTGKRKIAELGGGDEMDI</sequence>
<dbReference type="RefSeq" id="XP_033395716.1">
    <property type="nucleotide sequence ID" value="XM_033537139.1"/>
</dbReference>
<dbReference type="GeneID" id="54294635"/>
<accession>A0A6A6B9F3</accession>
<keyword evidence="3" id="KW-1185">Reference proteome</keyword>
<feature type="compositionally biased region" description="Low complexity" evidence="1">
    <location>
        <begin position="86"/>
        <end position="99"/>
    </location>
</feature>
<evidence type="ECO:0000313" key="3">
    <source>
        <dbReference type="Proteomes" id="UP000799438"/>
    </source>
</evidence>
<feature type="region of interest" description="Disordered" evidence="1">
    <location>
        <begin position="225"/>
        <end position="262"/>
    </location>
</feature>
<evidence type="ECO:0000256" key="1">
    <source>
        <dbReference type="SAM" id="MobiDB-lite"/>
    </source>
</evidence>
<proteinExistence type="predicted"/>